<feature type="compositionally biased region" description="Basic and acidic residues" evidence="1">
    <location>
        <begin position="113"/>
        <end position="152"/>
    </location>
</feature>
<feature type="compositionally biased region" description="Pro residues" evidence="1">
    <location>
        <begin position="86"/>
        <end position="97"/>
    </location>
</feature>
<dbReference type="RefSeq" id="WP_146187209.1">
    <property type="nucleotide sequence ID" value="NZ_BDOQ01000013.1"/>
</dbReference>
<feature type="chain" id="PRO_5015341716" evidence="2">
    <location>
        <begin position="22"/>
        <end position="203"/>
    </location>
</feature>
<evidence type="ECO:0000313" key="4">
    <source>
        <dbReference type="Proteomes" id="UP000245081"/>
    </source>
</evidence>
<evidence type="ECO:0000256" key="2">
    <source>
        <dbReference type="SAM" id="SignalP"/>
    </source>
</evidence>
<dbReference type="OrthoDB" id="9181029at2"/>
<keyword evidence="2" id="KW-0732">Signal</keyword>
<accession>A0A2R5FAN3</accession>
<reference evidence="3 4" key="1">
    <citation type="journal article" date="2018" name="Environ. Microbiol.">
        <title>Isolation and genomic characterization of Novimethylophilus kurashikiensis gen. nov. sp. nov., a new lanthanide-dependent methylotrophic species of Methylophilaceae.</title>
        <authorList>
            <person name="Lv H."/>
            <person name="Sahin N."/>
            <person name="Tani A."/>
        </authorList>
    </citation>
    <scope>NUCLEOTIDE SEQUENCE [LARGE SCALE GENOMIC DNA]</scope>
    <source>
        <strain evidence="3 4">La2-4</strain>
    </source>
</reference>
<proteinExistence type="predicted"/>
<organism evidence="3 4">
    <name type="scientific">Novimethylophilus kurashikiensis</name>
    <dbReference type="NCBI Taxonomy" id="1825523"/>
    <lineage>
        <taxon>Bacteria</taxon>
        <taxon>Pseudomonadati</taxon>
        <taxon>Pseudomonadota</taxon>
        <taxon>Betaproteobacteria</taxon>
        <taxon>Nitrosomonadales</taxon>
        <taxon>Methylophilaceae</taxon>
        <taxon>Novimethylophilus</taxon>
    </lineage>
</organism>
<protein>
    <submittedName>
        <fullName evidence="3">Uncharacterized protein</fullName>
    </submittedName>
</protein>
<evidence type="ECO:0000256" key="1">
    <source>
        <dbReference type="SAM" id="MobiDB-lite"/>
    </source>
</evidence>
<feature type="compositionally biased region" description="Low complexity" evidence="1">
    <location>
        <begin position="69"/>
        <end position="85"/>
    </location>
</feature>
<name>A0A2R5FAN3_9PROT</name>
<feature type="signal peptide" evidence="2">
    <location>
        <begin position="1"/>
        <end position="21"/>
    </location>
</feature>
<keyword evidence="4" id="KW-1185">Reference proteome</keyword>
<gene>
    <name evidence="3" type="ORF">NMK_2686</name>
</gene>
<feature type="compositionally biased region" description="Polar residues" evidence="1">
    <location>
        <begin position="57"/>
        <end position="68"/>
    </location>
</feature>
<dbReference type="Proteomes" id="UP000245081">
    <property type="component" value="Unassembled WGS sequence"/>
</dbReference>
<dbReference type="EMBL" id="BDOQ01000013">
    <property type="protein sequence ID" value="GBG15085.1"/>
    <property type="molecule type" value="Genomic_DNA"/>
</dbReference>
<evidence type="ECO:0000313" key="3">
    <source>
        <dbReference type="EMBL" id="GBG15085.1"/>
    </source>
</evidence>
<sequence length="203" mass="21820">MKKLLSAIAISSTLMVSHAWAETYKCHMPNGKIAYMGQLPMDKGAKCEAMFVRKPSTESQPVPAQPASTPTGGSPAQAAATGQAQPPAPLKQAPPAPANGVAAAPQASPSPKSPEDQALEAKRKQQETADAQKKADQDKQNKQAEQKVKEENCQKARANLQMYQIGGRITRINEQGEKVYLDDNEIAQKLDAARQDVAKWCEG</sequence>
<feature type="compositionally biased region" description="Low complexity" evidence="1">
    <location>
        <begin position="98"/>
        <end position="110"/>
    </location>
</feature>
<feature type="region of interest" description="Disordered" evidence="1">
    <location>
        <begin position="53"/>
        <end position="152"/>
    </location>
</feature>
<dbReference type="AlphaFoldDB" id="A0A2R5FAN3"/>
<comment type="caution">
    <text evidence="3">The sequence shown here is derived from an EMBL/GenBank/DDBJ whole genome shotgun (WGS) entry which is preliminary data.</text>
</comment>